<comment type="caution">
    <text evidence="1">The sequence shown here is derived from an EMBL/GenBank/DDBJ whole genome shotgun (WGS) entry which is preliminary data.</text>
</comment>
<dbReference type="AlphaFoldDB" id="A0A438ECS0"/>
<organism evidence="1 2">
    <name type="scientific">Vitis vinifera</name>
    <name type="common">Grape</name>
    <dbReference type="NCBI Taxonomy" id="29760"/>
    <lineage>
        <taxon>Eukaryota</taxon>
        <taxon>Viridiplantae</taxon>
        <taxon>Streptophyta</taxon>
        <taxon>Embryophyta</taxon>
        <taxon>Tracheophyta</taxon>
        <taxon>Spermatophyta</taxon>
        <taxon>Magnoliopsida</taxon>
        <taxon>eudicotyledons</taxon>
        <taxon>Gunneridae</taxon>
        <taxon>Pentapetalae</taxon>
        <taxon>rosids</taxon>
        <taxon>Vitales</taxon>
        <taxon>Vitaceae</taxon>
        <taxon>Viteae</taxon>
        <taxon>Vitis</taxon>
    </lineage>
</organism>
<dbReference type="Proteomes" id="UP000288805">
    <property type="component" value="Unassembled WGS sequence"/>
</dbReference>
<proteinExistence type="predicted"/>
<accession>A0A438ECS0</accession>
<evidence type="ECO:0000313" key="1">
    <source>
        <dbReference type="EMBL" id="RVW45448.1"/>
    </source>
</evidence>
<sequence length="57" mass="6523">MGKVENLEELPQEFGCKIGALLSSYLSLPLGTQLKFVWDDVEERLQKRLSIWKISKG</sequence>
<gene>
    <name evidence="1" type="ORF">CK203_079732</name>
</gene>
<dbReference type="EMBL" id="QGNW01001326">
    <property type="protein sequence ID" value="RVW45448.1"/>
    <property type="molecule type" value="Genomic_DNA"/>
</dbReference>
<reference evidence="1 2" key="1">
    <citation type="journal article" date="2018" name="PLoS Genet.">
        <title>Population sequencing reveals clonal diversity and ancestral inbreeding in the grapevine cultivar Chardonnay.</title>
        <authorList>
            <person name="Roach M.J."/>
            <person name="Johnson D.L."/>
            <person name="Bohlmann J."/>
            <person name="van Vuuren H.J."/>
            <person name="Jones S.J."/>
            <person name="Pretorius I.S."/>
            <person name="Schmidt S.A."/>
            <person name="Borneman A.R."/>
        </authorList>
    </citation>
    <scope>NUCLEOTIDE SEQUENCE [LARGE SCALE GENOMIC DNA]</scope>
    <source>
        <strain evidence="2">cv. Chardonnay</strain>
        <tissue evidence="1">Leaf</tissue>
    </source>
</reference>
<protein>
    <submittedName>
        <fullName evidence="1">Uncharacterized protein</fullName>
    </submittedName>
</protein>
<name>A0A438ECS0_VITVI</name>
<evidence type="ECO:0000313" key="2">
    <source>
        <dbReference type="Proteomes" id="UP000288805"/>
    </source>
</evidence>